<keyword evidence="4" id="KW-0418">Kinase</keyword>
<dbReference type="RefSeq" id="XP_026679592.1">
    <property type="nucleotide sequence ID" value="XM_026823791.1"/>
</dbReference>
<dbReference type="InterPro" id="IPR050660">
    <property type="entry name" value="NEK_Ser/Thr_kinase"/>
</dbReference>
<dbReference type="AlphaFoldDB" id="A0A3Q0ITJ9"/>
<keyword evidence="7" id="KW-1185">Reference proteome</keyword>
<dbReference type="InterPro" id="IPR000719">
    <property type="entry name" value="Prot_kinase_dom"/>
</dbReference>
<sequence length="140" mass="15668">MLFEIDIKPSNIFLSAHNRIKLGDLGFSRSMSVKTSSVDSFLGTPYYMSPERLKELKYSFPSDVWSLGCVLYEMVALQSPFFSKHISLNGLCKRIEMALFPPLPSGVLYSDKVGKIIESCLIPNPDLRPNIDALVQMSST</sequence>
<dbReference type="GeneID" id="113467548"/>
<dbReference type="PaxDb" id="121845-A0A3Q0ITJ9"/>
<dbReference type="PANTHER" id="PTHR43671:SF13">
    <property type="entry name" value="SERINE_THREONINE-PROTEIN KINASE NEK2"/>
    <property type="match status" value="1"/>
</dbReference>
<keyword evidence="3" id="KW-0547">Nucleotide-binding</keyword>
<dbReference type="SUPFAM" id="SSF56112">
    <property type="entry name" value="Protein kinase-like (PK-like)"/>
    <property type="match status" value="1"/>
</dbReference>
<gene>
    <name evidence="8" type="primary">LOC113467548</name>
</gene>
<evidence type="ECO:0000259" key="6">
    <source>
        <dbReference type="PROSITE" id="PS50011"/>
    </source>
</evidence>
<evidence type="ECO:0000313" key="8">
    <source>
        <dbReference type="RefSeq" id="XP_026679592.1"/>
    </source>
</evidence>
<evidence type="ECO:0000256" key="1">
    <source>
        <dbReference type="ARBA" id="ARBA00012513"/>
    </source>
</evidence>
<dbReference type="GO" id="GO:0004674">
    <property type="term" value="F:protein serine/threonine kinase activity"/>
    <property type="evidence" value="ECO:0007669"/>
    <property type="project" value="UniProtKB-EC"/>
</dbReference>
<dbReference type="InterPro" id="IPR011009">
    <property type="entry name" value="Kinase-like_dom_sf"/>
</dbReference>
<dbReference type="STRING" id="121845.A0A3Q0ITJ9"/>
<dbReference type="PROSITE" id="PS50011">
    <property type="entry name" value="PROTEIN_KINASE_DOM"/>
    <property type="match status" value="1"/>
</dbReference>
<organism evidence="7 8">
    <name type="scientific">Diaphorina citri</name>
    <name type="common">Asian citrus psyllid</name>
    <dbReference type="NCBI Taxonomy" id="121845"/>
    <lineage>
        <taxon>Eukaryota</taxon>
        <taxon>Metazoa</taxon>
        <taxon>Ecdysozoa</taxon>
        <taxon>Arthropoda</taxon>
        <taxon>Hexapoda</taxon>
        <taxon>Insecta</taxon>
        <taxon>Pterygota</taxon>
        <taxon>Neoptera</taxon>
        <taxon>Paraneoptera</taxon>
        <taxon>Hemiptera</taxon>
        <taxon>Sternorrhyncha</taxon>
        <taxon>Psylloidea</taxon>
        <taxon>Psyllidae</taxon>
        <taxon>Diaphorininae</taxon>
        <taxon>Diaphorina</taxon>
    </lineage>
</organism>
<keyword evidence="2" id="KW-0808">Transferase</keyword>
<dbReference type="Gene3D" id="1.10.510.10">
    <property type="entry name" value="Transferase(Phosphotransferase) domain 1"/>
    <property type="match status" value="1"/>
</dbReference>
<name>A0A3Q0ITJ9_DIACI</name>
<evidence type="ECO:0000256" key="4">
    <source>
        <dbReference type="ARBA" id="ARBA00022777"/>
    </source>
</evidence>
<dbReference type="GO" id="GO:0005524">
    <property type="term" value="F:ATP binding"/>
    <property type="evidence" value="ECO:0007669"/>
    <property type="project" value="UniProtKB-KW"/>
</dbReference>
<evidence type="ECO:0000256" key="3">
    <source>
        <dbReference type="ARBA" id="ARBA00022741"/>
    </source>
</evidence>
<dbReference type="Proteomes" id="UP000079169">
    <property type="component" value="Unplaced"/>
</dbReference>
<feature type="domain" description="Protein kinase" evidence="6">
    <location>
        <begin position="1"/>
        <end position="140"/>
    </location>
</feature>
<evidence type="ECO:0000256" key="5">
    <source>
        <dbReference type="ARBA" id="ARBA00022840"/>
    </source>
</evidence>
<evidence type="ECO:0000256" key="2">
    <source>
        <dbReference type="ARBA" id="ARBA00022679"/>
    </source>
</evidence>
<keyword evidence="5" id="KW-0067">ATP-binding</keyword>
<dbReference type="Pfam" id="PF00069">
    <property type="entry name" value="Pkinase"/>
    <property type="match status" value="1"/>
</dbReference>
<dbReference type="PANTHER" id="PTHR43671">
    <property type="entry name" value="SERINE/THREONINE-PROTEIN KINASE NEK"/>
    <property type="match status" value="1"/>
</dbReference>
<accession>A0A3Q0ITJ9</accession>
<proteinExistence type="predicted"/>
<reference evidence="8" key="1">
    <citation type="submission" date="2025-08" db="UniProtKB">
        <authorList>
            <consortium name="RefSeq"/>
        </authorList>
    </citation>
    <scope>IDENTIFICATION</scope>
</reference>
<evidence type="ECO:0000313" key="7">
    <source>
        <dbReference type="Proteomes" id="UP000079169"/>
    </source>
</evidence>
<dbReference type="SMART" id="SM00220">
    <property type="entry name" value="S_TKc"/>
    <property type="match status" value="1"/>
</dbReference>
<protein>
    <recommendedName>
        <fullName evidence="1">non-specific serine/threonine protein kinase</fullName>
        <ecNumber evidence="1">2.7.11.1</ecNumber>
    </recommendedName>
</protein>
<dbReference type="EC" id="2.7.11.1" evidence="1"/>
<dbReference type="KEGG" id="dci:113467548"/>